<dbReference type="InterPro" id="IPR050359">
    <property type="entry name" value="bHLH_transcription_factors"/>
</dbReference>
<evidence type="ECO:0000313" key="10">
    <source>
        <dbReference type="EMBL" id="GFR95487.1"/>
    </source>
</evidence>
<evidence type="ECO:0000256" key="7">
    <source>
        <dbReference type="ARBA" id="ARBA00023242"/>
    </source>
</evidence>
<dbReference type="GO" id="GO:0005634">
    <property type="term" value="C:nucleus"/>
    <property type="evidence" value="ECO:0007669"/>
    <property type="project" value="UniProtKB-SubCell"/>
</dbReference>
<comment type="subcellular location">
    <subcellularLocation>
        <location evidence="1">Nucleus</location>
    </subcellularLocation>
</comment>
<dbReference type="PANTHER" id="PTHR19290">
    <property type="entry name" value="BASIC HELIX-LOOP-HELIX PROTEIN NEUROGENIN-RELATED"/>
    <property type="match status" value="1"/>
</dbReference>
<dbReference type="GO" id="GO:0046983">
    <property type="term" value="F:protein dimerization activity"/>
    <property type="evidence" value="ECO:0007669"/>
    <property type="project" value="InterPro"/>
</dbReference>
<dbReference type="Gene3D" id="4.10.280.10">
    <property type="entry name" value="Helix-loop-helix DNA-binding domain"/>
    <property type="match status" value="1"/>
</dbReference>
<feature type="compositionally biased region" description="Low complexity" evidence="8">
    <location>
        <begin position="75"/>
        <end position="91"/>
    </location>
</feature>
<feature type="compositionally biased region" description="Low complexity" evidence="8">
    <location>
        <begin position="215"/>
        <end position="226"/>
    </location>
</feature>
<accession>A0AAV4HBB4</accession>
<name>A0AAV4HBB4_9GAST</name>
<dbReference type="GO" id="GO:0007423">
    <property type="term" value="P:sensory organ development"/>
    <property type="evidence" value="ECO:0007669"/>
    <property type="project" value="TreeGrafter"/>
</dbReference>
<dbReference type="PROSITE" id="PS50888">
    <property type="entry name" value="BHLH"/>
    <property type="match status" value="1"/>
</dbReference>
<dbReference type="EMBL" id="BMAT01001918">
    <property type="protein sequence ID" value="GFR95487.1"/>
    <property type="molecule type" value="Genomic_DNA"/>
</dbReference>
<feature type="domain" description="BHLH" evidence="9">
    <location>
        <begin position="359"/>
        <end position="411"/>
    </location>
</feature>
<dbReference type="GO" id="GO:0070888">
    <property type="term" value="F:E-box binding"/>
    <property type="evidence" value="ECO:0007669"/>
    <property type="project" value="TreeGrafter"/>
</dbReference>
<comment type="caution">
    <text evidence="10">The sequence shown here is derived from an EMBL/GenBank/DDBJ whole genome shotgun (WGS) entry which is preliminary data.</text>
</comment>
<evidence type="ECO:0000313" key="11">
    <source>
        <dbReference type="Proteomes" id="UP000762676"/>
    </source>
</evidence>
<dbReference type="AlphaFoldDB" id="A0AAV4HBB4"/>
<organism evidence="10 11">
    <name type="scientific">Elysia marginata</name>
    <dbReference type="NCBI Taxonomy" id="1093978"/>
    <lineage>
        <taxon>Eukaryota</taxon>
        <taxon>Metazoa</taxon>
        <taxon>Spiralia</taxon>
        <taxon>Lophotrochozoa</taxon>
        <taxon>Mollusca</taxon>
        <taxon>Gastropoda</taxon>
        <taxon>Heterobranchia</taxon>
        <taxon>Euthyneura</taxon>
        <taxon>Panpulmonata</taxon>
        <taxon>Sacoglossa</taxon>
        <taxon>Placobranchoidea</taxon>
        <taxon>Plakobranchidae</taxon>
        <taxon>Elysia</taxon>
    </lineage>
</organism>
<dbReference type="InterPro" id="IPR011598">
    <property type="entry name" value="bHLH_dom"/>
</dbReference>
<sequence>MDKLALPVWPSLLDLDAMESYIQGDETRAYGSDKTTDYISSYLPQYSPLPLTSPSGMSFSDDLASFETSFRATVDNPPSDSDATPSTPLTPCRGSNKQHFLFPDVSEVPQTEQHNQFQHQSLQLHQQQTLTNPAQSHQQQQQQQQRCIHQHYQQTMNFHPQCENQPQQLLSKTRNRLNAQMCSLVELPSRERSSSCNAEASTVDNFRTHTTPDQSSVTVGASSSSTFQFKKPPPSPSAVSLHRRKPQQLLIHPTPRPLQPILPSPPKLINKAETQVNNNDNHRNDTGKTKTSKLSSKVLQTLPAPELKSKKNLSKKTQISKEKRKAGGQKPTPSQSDKKAKTAGLVPHVPASSAEVQKKRRLAANARERKRMRSLNTAFDRLRQVIPSAGADQELSKYDTLQMAQTYINTLRELLDTDPAQVCENILPMTTSGLSSNT</sequence>
<feature type="compositionally biased region" description="Low complexity" evidence="8">
    <location>
        <begin position="113"/>
        <end position="145"/>
    </location>
</feature>
<evidence type="ECO:0000256" key="5">
    <source>
        <dbReference type="ARBA" id="ARBA00023015"/>
    </source>
</evidence>
<dbReference type="GO" id="GO:0061564">
    <property type="term" value="P:axon development"/>
    <property type="evidence" value="ECO:0007669"/>
    <property type="project" value="TreeGrafter"/>
</dbReference>
<dbReference type="FunFam" id="4.10.280.10:FF:000025">
    <property type="entry name" value="protein atonal homolog 7"/>
    <property type="match status" value="1"/>
</dbReference>
<feature type="region of interest" description="Disordered" evidence="8">
    <location>
        <begin position="72"/>
        <end position="99"/>
    </location>
</feature>
<dbReference type="Proteomes" id="UP000762676">
    <property type="component" value="Unassembled WGS sequence"/>
</dbReference>
<feature type="compositionally biased region" description="Low complexity" evidence="8">
    <location>
        <begin position="292"/>
        <end position="302"/>
    </location>
</feature>
<evidence type="ECO:0000256" key="8">
    <source>
        <dbReference type="SAM" id="MobiDB-lite"/>
    </source>
</evidence>
<dbReference type="Pfam" id="PF00010">
    <property type="entry name" value="HLH"/>
    <property type="match status" value="1"/>
</dbReference>
<keyword evidence="2" id="KW-0217">Developmental protein</keyword>
<evidence type="ECO:0000256" key="3">
    <source>
        <dbReference type="ARBA" id="ARBA00022782"/>
    </source>
</evidence>
<dbReference type="InterPro" id="IPR036638">
    <property type="entry name" value="HLH_DNA-bd_sf"/>
</dbReference>
<dbReference type="GO" id="GO:0045944">
    <property type="term" value="P:positive regulation of transcription by RNA polymerase II"/>
    <property type="evidence" value="ECO:0007669"/>
    <property type="project" value="TreeGrafter"/>
</dbReference>
<evidence type="ECO:0000256" key="6">
    <source>
        <dbReference type="ARBA" id="ARBA00023163"/>
    </source>
</evidence>
<keyword evidence="6" id="KW-0804">Transcription</keyword>
<keyword evidence="3" id="KW-0221">Differentiation</keyword>
<evidence type="ECO:0000256" key="1">
    <source>
        <dbReference type="ARBA" id="ARBA00004123"/>
    </source>
</evidence>
<keyword evidence="11" id="KW-1185">Reference proteome</keyword>
<protein>
    <submittedName>
        <fullName evidence="10">Neurogenic differentiation factor 1</fullName>
    </submittedName>
</protein>
<proteinExistence type="predicted"/>
<dbReference type="SUPFAM" id="SSF47459">
    <property type="entry name" value="HLH, helix-loop-helix DNA-binding domain"/>
    <property type="match status" value="1"/>
</dbReference>
<feature type="region of interest" description="Disordered" evidence="8">
    <location>
        <begin position="206"/>
        <end position="243"/>
    </location>
</feature>
<evidence type="ECO:0000256" key="2">
    <source>
        <dbReference type="ARBA" id="ARBA00022473"/>
    </source>
</evidence>
<dbReference type="GO" id="GO:0000981">
    <property type="term" value="F:DNA-binding transcription factor activity, RNA polymerase II-specific"/>
    <property type="evidence" value="ECO:0007669"/>
    <property type="project" value="TreeGrafter"/>
</dbReference>
<dbReference type="PANTHER" id="PTHR19290:SF162">
    <property type="entry name" value="TRANSCRIPTION FACTOR ATOH7"/>
    <property type="match status" value="1"/>
</dbReference>
<dbReference type="SMART" id="SM00353">
    <property type="entry name" value="HLH"/>
    <property type="match status" value="1"/>
</dbReference>
<reference evidence="10 11" key="1">
    <citation type="journal article" date="2021" name="Elife">
        <title>Chloroplast acquisition without the gene transfer in kleptoplastic sea slugs, Plakobranchus ocellatus.</title>
        <authorList>
            <person name="Maeda T."/>
            <person name="Takahashi S."/>
            <person name="Yoshida T."/>
            <person name="Shimamura S."/>
            <person name="Takaki Y."/>
            <person name="Nagai Y."/>
            <person name="Toyoda A."/>
            <person name="Suzuki Y."/>
            <person name="Arimoto A."/>
            <person name="Ishii H."/>
            <person name="Satoh N."/>
            <person name="Nishiyama T."/>
            <person name="Hasebe M."/>
            <person name="Maruyama T."/>
            <person name="Minagawa J."/>
            <person name="Obokata J."/>
            <person name="Shigenobu S."/>
        </authorList>
    </citation>
    <scope>NUCLEOTIDE SEQUENCE [LARGE SCALE GENOMIC DNA]</scope>
</reference>
<dbReference type="CDD" id="cd19715">
    <property type="entry name" value="bHLH_TS_amos_like"/>
    <property type="match status" value="1"/>
</dbReference>
<gene>
    <name evidence="10" type="ORF">ElyMa_000945400</name>
</gene>
<evidence type="ECO:0000259" key="9">
    <source>
        <dbReference type="PROSITE" id="PS50888"/>
    </source>
</evidence>
<keyword evidence="7" id="KW-0539">Nucleus</keyword>
<keyword evidence="4" id="KW-0524">Neurogenesis</keyword>
<evidence type="ECO:0000256" key="4">
    <source>
        <dbReference type="ARBA" id="ARBA00022902"/>
    </source>
</evidence>
<keyword evidence="5" id="KW-0805">Transcription regulation</keyword>
<feature type="region of interest" description="Disordered" evidence="8">
    <location>
        <begin position="275"/>
        <end position="359"/>
    </location>
</feature>
<feature type="region of interest" description="Disordered" evidence="8">
    <location>
        <begin position="111"/>
        <end position="145"/>
    </location>
</feature>